<dbReference type="InterPro" id="IPR009515">
    <property type="entry name" value="DUF1138"/>
</dbReference>
<organism evidence="1">
    <name type="scientific">Triticum aestivum</name>
    <name type="common">Wheat</name>
    <dbReference type="NCBI Taxonomy" id="4565"/>
    <lineage>
        <taxon>Eukaryota</taxon>
        <taxon>Viridiplantae</taxon>
        <taxon>Streptophyta</taxon>
        <taxon>Embryophyta</taxon>
        <taxon>Tracheophyta</taxon>
        <taxon>Spermatophyta</taxon>
        <taxon>Magnoliopsida</taxon>
        <taxon>Liliopsida</taxon>
        <taxon>Poales</taxon>
        <taxon>Poaceae</taxon>
        <taxon>BOP clade</taxon>
        <taxon>Pooideae</taxon>
        <taxon>Triticodae</taxon>
        <taxon>Triticeae</taxon>
        <taxon>Triticinae</taxon>
        <taxon>Triticum</taxon>
    </lineage>
</organism>
<protein>
    <recommendedName>
        <fullName evidence="3">Ozone-responsive stress-related protein</fullName>
    </recommendedName>
</protein>
<evidence type="ECO:0008006" key="3">
    <source>
        <dbReference type="Google" id="ProtNLM"/>
    </source>
</evidence>
<dbReference type="Pfam" id="PF06592">
    <property type="entry name" value="DUF1138"/>
    <property type="match status" value="1"/>
</dbReference>
<proteinExistence type="predicted"/>
<name>A0A3B6TIQ3_WHEAT</name>
<dbReference type="PaxDb" id="4565-Traes_7DS_A42728FFC.1"/>
<dbReference type="Proteomes" id="UP000019116">
    <property type="component" value="Chromosome 7D"/>
</dbReference>
<dbReference type="AlphaFoldDB" id="A0A3B6TIQ3"/>
<dbReference type="EnsemblPlants" id="TraesCS7D02G039200.1">
    <property type="protein sequence ID" value="TraesCS7D02G039200.1"/>
    <property type="gene ID" value="TraesCS7D02G039200"/>
</dbReference>
<keyword evidence="2" id="KW-1185">Reference proteome</keyword>
<dbReference type="PANTHER" id="PTHR34267:SF12">
    <property type="entry name" value="OZONE-RESPONSIVE STRESS-RELATED PROTEIN"/>
    <property type="match status" value="1"/>
</dbReference>
<dbReference type="OrthoDB" id="1840418at2759"/>
<dbReference type="Gramene" id="TraesROB_scaffold_042466_01G000400.1">
    <property type="protein sequence ID" value="TraesROB_scaffold_042466_01G000400.1"/>
    <property type="gene ID" value="TraesROB_scaffold_042466_01G000400"/>
</dbReference>
<reference evidence="1" key="1">
    <citation type="submission" date="2018-08" db="EMBL/GenBank/DDBJ databases">
        <authorList>
            <person name="Rossello M."/>
        </authorList>
    </citation>
    <scope>NUCLEOTIDE SEQUENCE [LARGE SCALE GENOMIC DNA]</scope>
    <source>
        <strain evidence="1">cv. Chinese Spring</strain>
    </source>
</reference>
<reference evidence="1" key="2">
    <citation type="submission" date="2018-10" db="UniProtKB">
        <authorList>
            <consortium name="EnsemblPlants"/>
        </authorList>
    </citation>
    <scope>IDENTIFICATION</scope>
</reference>
<accession>A0A3B6TIQ3</accession>
<evidence type="ECO:0000313" key="2">
    <source>
        <dbReference type="Proteomes" id="UP000019116"/>
    </source>
</evidence>
<dbReference type="Gramene" id="TraesPARA_EIv1.0_2512000.2">
    <property type="protein sequence ID" value="TraesPARA_EIv1.0_2512000.2.CDS"/>
    <property type="gene ID" value="TraesPARA_EIv1.0_2512000"/>
</dbReference>
<dbReference type="Gramene" id="TraesWEE_scaffold_039172_01G000200.1">
    <property type="protein sequence ID" value="TraesWEE_scaffold_039172_01G000200.1"/>
    <property type="gene ID" value="TraesWEE_scaffold_039172_01G000200"/>
</dbReference>
<dbReference type="Gramene" id="TraesRN7D0100089400.1">
    <property type="protein sequence ID" value="TraesRN7D0100089400.1"/>
    <property type="gene ID" value="TraesRN7D0100089400"/>
</dbReference>
<dbReference type="Gramene" id="TraesCS7D02G039200.1">
    <property type="protein sequence ID" value="TraesCS7D02G039200.1"/>
    <property type="gene ID" value="TraesCS7D02G039200"/>
</dbReference>
<evidence type="ECO:0000313" key="1">
    <source>
        <dbReference type="EnsemblPlants" id="TraesCS7D02G039200.1"/>
    </source>
</evidence>
<sequence>MISPRTLSLAFAPILSLSFPHKRVRLLPPSLSRRRRRRRANTDRSRAAMSGKYIIGSLVGSLGIAYVSDTIVSDKKIFGGTVCKTATDKEWFQATDAKFQAWPRVAGPPVIMNPISRQNFIVKDP</sequence>
<dbReference type="Gramene" id="TraesCLE_scaffold_070080_01G000200.1">
    <property type="protein sequence ID" value="TraesCLE_scaffold_070080_01G000200.1"/>
    <property type="gene ID" value="TraesCLE_scaffold_070080_01G000200"/>
</dbReference>
<dbReference type="PANTHER" id="PTHR34267">
    <property type="entry name" value="OS11G0161033 PROTEIN"/>
    <property type="match status" value="1"/>
</dbReference>
<dbReference type="Gramene" id="TraesCS7D03G0089500.1">
    <property type="protein sequence ID" value="TraesCS7D03G0089500.1.CDS"/>
    <property type="gene ID" value="TraesCS7D03G0089500"/>
</dbReference>
<dbReference type="Gramene" id="TraesCAD_scaffold_049825_01G000300.1">
    <property type="protein sequence ID" value="TraesCAD_scaffold_049825_01G000300.1"/>
    <property type="gene ID" value="TraesCAD_scaffold_049825_01G000300"/>
</dbReference>
<dbReference type="SMR" id="A0A3B6TIQ3"/>